<evidence type="ECO:0000256" key="8">
    <source>
        <dbReference type="ARBA" id="ARBA00033765"/>
    </source>
</evidence>
<dbReference type="PANTHER" id="PTHR43020">
    <property type="entry name" value="CDK5 REGULATORY SUBUNIT-ASSOCIATED PROTEIN 1"/>
    <property type="match status" value="1"/>
</dbReference>
<dbReference type="PANTHER" id="PTHR43020:SF2">
    <property type="entry name" value="MITOCHONDRIAL TRNA METHYLTHIOTRANSFERASE CDK5RAP1"/>
    <property type="match status" value="1"/>
</dbReference>
<keyword evidence="7 13" id="KW-0411">Iron-sulfur</keyword>
<comment type="subcellular location">
    <subcellularLocation>
        <location evidence="13">Cytoplasm</location>
    </subcellularLocation>
</comment>
<comment type="catalytic activity">
    <reaction evidence="9 13">
        <text>N(6)-dimethylallyladenosine(37) in tRNA + (sulfur carrier)-SH + AH2 + 2 S-adenosyl-L-methionine = 2-methylsulfanyl-N(6)-dimethylallyladenosine(37) in tRNA + (sulfur carrier)-H + 5'-deoxyadenosine + L-methionine + A + S-adenosyl-L-homocysteine + 2 H(+)</text>
        <dbReference type="Rhea" id="RHEA:37067"/>
        <dbReference type="Rhea" id="RHEA-COMP:10375"/>
        <dbReference type="Rhea" id="RHEA-COMP:10376"/>
        <dbReference type="Rhea" id="RHEA-COMP:14737"/>
        <dbReference type="Rhea" id="RHEA-COMP:14739"/>
        <dbReference type="ChEBI" id="CHEBI:13193"/>
        <dbReference type="ChEBI" id="CHEBI:15378"/>
        <dbReference type="ChEBI" id="CHEBI:17319"/>
        <dbReference type="ChEBI" id="CHEBI:17499"/>
        <dbReference type="ChEBI" id="CHEBI:29917"/>
        <dbReference type="ChEBI" id="CHEBI:57844"/>
        <dbReference type="ChEBI" id="CHEBI:57856"/>
        <dbReference type="ChEBI" id="CHEBI:59789"/>
        <dbReference type="ChEBI" id="CHEBI:64428"/>
        <dbReference type="ChEBI" id="CHEBI:74415"/>
        <dbReference type="ChEBI" id="CHEBI:74417"/>
        <dbReference type="EC" id="2.8.4.3"/>
    </reaction>
</comment>
<keyword evidence="4 13" id="KW-0949">S-adenosyl-L-methionine</keyword>
<keyword evidence="13" id="KW-0963">Cytoplasm</keyword>
<evidence type="ECO:0000256" key="10">
    <source>
        <dbReference type="ARBA" id="ARBA00068570"/>
    </source>
</evidence>
<evidence type="ECO:0000256" key="1">
    <source>
        <dbReference type="ARBA" id="ARBA00003234"/>
    </source>
</evidence>
<organism evidence="17 18">
    <name type="scientific">Ammonifex thiophilus</name>
    <dbReference type="NCBI Taxonomy" id="444093"/>
    <lineage>
        <taxon>Bacteria</taxon>
        <taxon>Bacillati</taxon>
        <taxon>Bacillota</taxon>
        <taxon>Clostridia</taxon>
        <taxon>Thermoanaerobacterales</taxon>
        <taxon>Thermoanaerobacteraceae</taxon>
        <taxon>Ammonifex</taxon>
    </lineage>
</organism>
<dbReference type="GO" id="GO:0051539">
    <property type="term" value="F:4 iron, 4 sulfur cluster binding"/>
    <property type="evidence" value="ECO:0007669"/>
    <property type="project" value="UniProtKB-UniRule"/>
</dbReference>
<dbReference type="Gene3D" id="3.40.50.12160">
    <property type="entry name" value="Methylthiotransferase, N-terminal domain"/>
    <property type="match status" value="1"/>
</dbReference>
<evidence type="ECO:0000259" key="16">
    <source>
        <dbReference type="PROSITE" id="PS51918"/>
    </source>
</evidence>
<dbReference type="NCBIfam" id="TIGR00089">
    <property type="entry name" value="MiaB/RimO family radical SAM methylthiotransferase"/>
    <property type="match status" value="1"/>
</dbReference>
<evidence type="ECO:0000259" key="14">
    <source>
        <dbReference type="PROSITE" id="PS50926"/>
    </source>
</evidence>
<dbReference type="InterPro" id="IPR020612">
    <property type="entry name" value="Methylthiotransferase_CS"/>
</dbReference>
<evidence type="ECO:0000256" key="5">
    <source>
        <dbReference type="ARBA" id="ARBA00022723"/>
    </source>
</evidence>
<keyword evidence="13" id="KW-0819">tRNA processing</keyword>
<dbReference type="GO" id="GO:0005829">
    <property type="term" value="C:cytosol"/>
    <property type="evidence" value="ECO:0007669"/>
    <property type="project" value="TreeGrafter"/>
</dbReference>
<dbReference type="RefSeq" id="WP_115792883.1">
    <property type="nucleotide sequence ID" value="NZ_QSLN01000010.1"/>
</dbReference>
<accession>A0A3D8P481</accession>
<dbReference type="NCBIfam" id="TIGR01574">
    <property type="entry name" value="miaB-methiolase"/>
    <property type="match status" value="1"/>
</dbReference>
<dbReference type="EC" id="2.8.4.3" evidence="8 13"/>
<feature type="binding site" evidence="13">
    <location>
        <position position="176"/>
    </location>
    <ligand>
        <name>[4Fe-4S] cluster</name>
        <dbReference type="ChEBI" id="CHEBI:49883"/>
        <label>2</label>
        <note>4Fe-4S-S-AdoMet</note>
    </ligand>
</feature>
<feature type="domain" description="TRAM" evidence="14">
    <location>
        <begin position="391"/>
        <end position="454"/>
    </location>
</feature>
<evidence type="ECO:0000256" key="6">
    <source>
        <dbReference type="ARBA" id="ARBA00023004"/>
    </source>
</evidence>
<dbReference type="SFLD" id="SFLDG01061">
    <property type="entry name" value="methylthiotransferase"/>
    <property type="match status" value="1"/>
</dbReference>
<dbReference type="HAMAP" id="MF_01864">
    <property type="entry name" value="tRNA_metthiotr_MiaB"/>
    <property type="match status" value="1"/>
</dbReference>
<dbReference type="InterPro" id="IPR058240">
    <property type="entry name" value="rSAM_sf"/>
</dbReference>
<protein>
    <recommendedName>
        <fullName evidence="10 13">tRNA-2-methylthio-N(6)-dimethylallyladenosine synthase</fullName>
        <ecNumber evidence="8 13">2.8.4.3</ecNumber>
    </recommendedName>
    <alternativeName>
        <fullName evidence="12 13">(Dimethylallyl)adenosine tRNA methylthiotransferase MiaB</fullName>
    </alternativeName>
    <alternativeName>
        <fullName evidence="11 13">tRNA-i(6)A37 methylthiotransferase</fullName>
    </alternativeName>
</protein>
<gene>
    <name evidence="13 17" type="primary">miaB</name>
    <name evidence="17" type="ORF">DXX99_07510</name>
</gene>
<name>A0A3D8P481_9THEO</name>
<dbReference type="InterPro" id="IPR038135">
    <property type="entry name" value="Methylthiotransferase_N_sf"/>
</dbReference>
<dbReference type="SFLD" id="SFLDS00029">
    <property type="entry name" value="Radical_SAM"/>
    <property type="match status" value="1"/>
</dbReference>
<feature type="binding site" evidence="13">
    <location>
        <position position="179"/>
    </location>
    <ligand>
        <name>[4Fe-4S] cluster</name>
        <dbReference type="ChEBI" id="CHEBI:49883"/>
        <label>2</label>
        <note>4Fe-4S-S-AdoMet</note>
    </ligand>
</feature>
<proteinExistence type="inferred from homology"/>
<dbReference type="InterPro" id="IPR002792">
    <property type="entry name" value="TRAM_dom"/>
</dbReference>
<feature type="domain" description="MTTase N-terminal" evidence="15">
    <location>
        <begin position="19"/>
        <end position="137"/>
    </location>
</feature>
<evidence type="ECO:0000256" key="13">
    <source>
        <dbReference type="HAMAP-Rule" id="MF_01864"/>
    </source>
</evidence>
<reference evidence="17 18" key="1">
    <citation type="submission" date="2018-08" db="EMBL/GenBank/DDBJ databases">
        <title>Form III RuBisCO-mediated autotrophy in Thermodesulfobium bacteria.</title>
        <authorList>
            <person name="Toshchakov S.V."/>
            <person name="Kublanov I.V."/>
            <person name="Frolov E."/>
            <person name="Bonch-Osmolovskaya E.A."/>
            <person name="Tourova T.P."/>
            <person name="Chernych N.A."/>
            <person name="Lebedinsky A.V."/>
        </authorList>
    </citation>
    <scope>NUCLEOTIDE SEQUENCE [LARGE SCALE GENOMIC DNA]</scope>
    <source>
        <strain evidence="17 18">SR</strain>
    </source>
</reference>
<dbReference type="EMBL" id="QSLN01000010">
    <property type="protein sequence ID" value="RDV82440.1"/>
    <property type="molecule type" value="Genomic_DNA"/>
</dbReference>
<dbReference type="GO" id="GO:0046872">
    <property type="term" value="F:metal ion binding"/>
    <property type="evidence" value="ECO:0007669"/>
    <property type="project" value="UniProtKB-KW"/>
</dbReference>
<dbReference type="PROSITE" id="PS51449">
    <property type="entry name" value="MTTASE_N"/>
    <property type="match status" value="1"/>
</dbReference>
<comment type="cofactor">
    <cofactor evidence="13">
        <name>[4Fe-4S] cluster</name>
        <dbReference type="ChEBI" id="CHEBI:49883"/>
    </cofactor>
    <text evidence="13">Binds 2 [4Fe-4S] clusters. One cluster is coordinated with 3 cysteines and an exchangeable S-adenosyl-L-methionine.</text>
</comment>
<dbReference type="FunFam" id="3.80.30.20:FF:000001">
    <property type="entry name" value="tRNA-2-methylthio-N(6)-dimethylallyladenosine synthase 2"/>
    <property type="match status" value="1"/>
</dbReference>
<evidence type="ECO:0000259" key="15">
    <source>
        <dbReference type="PROSITE" id="PS51449"/>
    </source>
</evidence>
<keyword evidence="3 13" id="KW-0808">Transferase</keyword>
<comment type="similarity">
    <text evidence="13">Belongs to the methylthiotransferase family. MiaB subfamily.</text>
</comment>
<feature type="binding site" evidence="13">
    <location>
        <position position="98"/>
    </location>
    <ligand>
        <name>[4Fe-4S] cluster</name>
        <dbReference type="ChEBI" id="CHEBI:49883"/>
        <label>1</label>
    </ligand>
</feature>
<dbReference type="PROSITE" id="PS01278">
    <property type="entry name" value="MTTASE_RADICAL"/>
    <property type="match status" value="1"/>
</dbReference>
<evidence type="ECO:0000256" key="9">
    <source>
        <dbReference type="ARBA" id="ARBA00051425"/>
    </source>
</evidence>
<dbReference type="Gene3D" id="3.80.30.20">
    <property type="entry name" value="tm_1862 like domain"/>
    <property type="match status" value="1"/>
</dbReference>
<feature type="binding site" evidence="13">
    <location>
        <position position="64"/>
    </location>
    <ligand>
        <name>[4Fe-4S] cluster</name>
        <dbReference type="ChEBI" id="CHEBI:49883"/>
        <label>1</label>
    </ligand>
</feature>
<dbReference type="PROSITE" id="PS50926">
    <property type="entry name" value="TRAM"/>
    <property type="match status" value="1"/>
</dbReference>
<evidence type="ECO:0000256" key="2">
    <source>
        <dbReference type="ARBA" id="ARBA00022485"/>
    </source>
</evidence>
<sequence>MRKYASGRDFTVAGDQARGKYYIFTYGCQMNEWDSEVMAGLVEEMGYTRASSPEEADLILLNTCCVRESAENKVWGLLGSLGRLKRRRPWLLLGVTGCLPQRPGAAAEIKRRFPFVDLIVGTHDRHELPRLILEAERGQVVAVSPEGRGVVEGLPIRRKSRLRAWVPVMFGCNNFCTYCIVPYVRGRERSRRPEDVLREVKELAKEGYREIFLLGQNVNAYGKGLQPPVTFADLLRQLNAVEGIWRIRYTTSHPRDFGEDLIRAVAELPKVCENFHLPVQAGSDKILRRMGRGYTRQDYLNLVRRIREALPQASFSTDIMVGFPGETEEDFEQTLLLVREVGFDQAFVFIYNPRPGTPAASFPDQVPHGVKVERIKRLLALQQAISRERNRAEVGRVHEVLVEGPSRTNPNRLEGRTRTYKTVILDGTPELAGKLVAVRITAGHLTYLEGKVEEVLVA</sequence>
<evidence type="ECO:0000256" key="4">
    <source>
        <dbReference type="ARBA" id="ARBA00022691"/>
    </source>
</evidence>
<keyword evidence="5 13" id="KW-0479">Metal-binding</keyword>
<keyword evidence="18" id="KW-1185">Reference proteome</keyword>
<dbReference type="PROSITE" id="PS51918">
    <property type="entry name" value="RADICAL_SAM"/>
    <property type="match status" value="1"/>
</dbReference>
<dbReference type="InterPro" id="IPR013848">
    <property type="entry name" value="Methylthiotransferase_N"/>
</dbReference>
<dbReference type="InterPro" id="IPR006463">
    <property type="entry name" value="MiaB_methiolase"/>
</dbReference>
<dbReference type="SMART" id="SM00729">
    <property type="entry name" value="Elp3"/>
    <property type="match status" value="1"/>
</dbReference>
<evidence type="ECO:0000313" key="17">
    <source>
        <dbReference type="EMBL" id="RDV82440.1"/>
    </source>
</evidence>
<dbReference type="SFLD" id="SFLDG01082">
    <property type="entry name" value="B12-binding_domain_containing"/>
    <property type="match status" value="1"/>
</dbReference>
<dbReference type="Proteomes" id="UP000256329">
    <property type="component" value="Unassembled WGS sequence"/>
</dbReference>
<dbReference type="SUPFAM" id="SSF102114">
    <property type="entry name" value="Radical SAM enzymes"/>
    <property type="match status" value="1"/>
</dbReference>
<dbReference type="InterPro" id="IPR005839">
    <property type="entry name" value="Methylthiotransferase"/>
</dbReference>
<evidence type="ECO:0000256" key="7">
    <source>
        <dbReference type="ARBA" id="ARBA00023014"/>
    </source>
</evidence>
<dbReference type="SFLD" id="SFLDF00273">
    <property type="entry name" value="(dimethylallyl)adenosine_tRNA"/>
    <property type="match status" value="1"/>
</dbReference>
<dbReference type="Pfam" id="PF04055">
    <property type="entry name" value="Radical_SAM"/>
    <property type="match status" value="1"/>
</dbReference>
<feature type="domain" description="Radical SAM core" evidence="16">
    <location>
        <begin position="158"/>
        <end position="388"/>
    </location>
</feature>
<dbReference type="CDD" id="cd01335">
    <property type="entry name" value="Radical_SAM"/>
    <property type="match status" value="1"/>
</dbReference>
<dbReference type="GO" id="GO:0035597">
    <property type="term" value="F:tRNA-2-methylthio-N(6)-dimethylallyladenosine(37) synthase activity"/>
    <property type="evidence" value="ECO:0007669"/>
    <property type="project" value="UniProtKB-EC"/>
</dbReference>
<dbReference type="InterPro" id="IPR007197">
    <property type="entry name" value="rSAM"/>
</dbReference>
<dbReference type="InterPro" id="IPR023404">
    <property type="entry name" value="rSAM_horseshoe"/>
</dbReference>
<dbReference type="InterPro" id="IPR006638">
    <property type="entry name" value="Elp3/MiaA/NifB-like_rSAM"/>
</dbReference>
<dbReference type="Pfam" id="PF01938">
    <property type="entry name" value="TRAM"/>
    <property type="match status" value="1"/>
</dbReference>
<comment type="subunit">
    <text evidence="13">Monomer.</text>
</comment>
<evidence type="ECO:0000313" key="18">
    <source>
        <dbReference type="Proteomes" id="UP000256329"/>
    </source>
</evidence>
<feature type="binding site" evidence="13">
    <location>
        <position position="28"/>
    </location>
    <ligand>
        <name>[4Fe-4S] cluster</name>
        <dbReference type="ChEBI" id="CHEBI:49883"/>
        <label>1</label>
    </ligand>
</feature>
<keyword evidence="6 13" id="KW-0408">Iron</keyword>
<comment type="caution">
    <text evidence="17">The sequence shown here is derived from an EMBL/GenBank/DDBJ whole genome shotgun (WGS) entry which is preliminary data.</text>
</comment>
<dbReference type="OrthoDB" id="9805215at2"/>
<dbReference type="Pfam" id="PF00919">
    <property type="entry name" value="UPF0004"/>
    <property type="match status" value="1"/>
</dbReference>
<dbReference type="FunFam" id="3.40.50.12160:FF:000003">
    <property type="entry name" value="CDK5 regulatory subunit-associated protein 1"/>
    <property type="match status" value="1"/>
</dbReference>
<evidence type="ECO:0000256" key="11">
    <source>
        <dbReference type="ARBA" id="ARBA00080698"/>
    </source>
</evidence>
<keyword evidence="2 13" id="KW-0004">4Fe-4S</keyword>
<evidence type="ECO:0000256" key="12">
    <source>
        <dbReference type="ARBA" id="ARBA00081141"/>
    </source>
</evidence>
<feature type="binding site" evidence="13">
    <location>
        <position position="172"/>
    </location>
    <ligand>
        <name>[4Fe-4S] cluster</name>
        <dbReference type="ChEBI" id="CHEBI:49883"/>
        <label>2</label>
        <note>4Fe-4S-S-AdoMet</note>
    </ligand>
</feature>
<comment type="function">
    <text evidence="1 13">Catalyzes the methylthiolation of N6-(dimethylallyl)adenosine (i(6)A), leading to the formation of 2-methylthio-N6-(dimethylallyl)adenosine (ms(2)i(6)A) at position 37 in tRNAs that read codons beginning with uridine.</text>
</comment>
<dbReference type="AlphaFoldDB" id="A0A3D8P481"/>
<evidence type="ECO:0000256" key="3">
    <source>
        <dbReference type="ARBA" id="ARBA00022679"/>
    </source>
</evidence>